<evidence type="ECO:0000313" key="2">
    <source>
        <dbReference type="Proteomes" id="UP000053424"/>
    </source>
</evidence>
<dbReference type="EMBL" id="KN831801">
    <property type="protein sequence ID" value="KIM36907.1"/>
    <property type="molecule type" value="Genomic_DNA"/>
</dbReference>
<protein>
    <submittedName>
        <fullName evidence="1">Uncharacterized protein</fullName>
    </submittedName>
</protein>
<dbReference type="STRING" id="686832.A0A0C2Y799"/>
<dbReference type="AlphaFoldDB" id="A0A0C2Y799"/>
<dbReference type="Gene3D" id="1.20.1280.50">
    <property type="match status" value="1"/>
</dbReference>
<dbReference type="Proteomes" id="UP000053424">
    <property type="component" value="Unassembled WGS sequence"/>
</dbReference>
<dbReference type="HOGENOM" id="CLU_467717_0_0_1"/>
<organism evidence="1 2">
    <name type="scientific">Hebeloma cylindrosporum</name>
    <dbReference type="NCBI Taxonomy" id="76867"/>
    <lineage>
        <taxon>Eukaryota</taxon>
        <taxon>Fungi</taxon>
        <taxon>Dikarya</taxon>
        <taxon>Basidiomycota</taxon>
        <taxon>Agaricomycotina</taxon>
        <taxon>Agaricomycetes</taxon>
        <taxon>Agaricomycetidae</taxon>
        <taxon>Agaricales</taxon>
        <taxon>Agaricineae</taxon>
        <taxon>Hymenogastraceae</taxon>
        <taxon>Hebeloma</taxon>
    </lineage>
</organism>
<gene>
    <name evidence="1" type="ORF">M413DRAFT_282102</name>
</gene>
<proteinExistence type="predicted"/>
<accession>A0A0C2Y799</accession>
<name>A0A0C2Y799_HEBCY</name>
<dbReference type="OrthoDB" id="3065186at2759"/>
<keyword evidence="2" id="KW-1185">Reference proteome</keyword>
<reference evidence="2" key="2">
    <citation type="submission" date="2015-01" db="EMBL/GenBank/DDBJ databases">
        <title>Evolutionary Origins and Diversification of the Mycorrhizal Mutualists.</title>
        <authorList>
            <consortium name="DOE Joint Genome Institute"/>
            <consortium name="Mycorrhizal Genomics Consortium"/>
            <person name="Kohler A."/>
            <person name="Kuo A."/>
            <person name="Nagy L.G."/>
            <person name="Floudas D."/>
            <person name="Copeland A."/>
            <person name="Barry K.W."/>
            <person name="Cichocki N."/>
            <person name="Veneault-Fourrey C."/>
            <person name="LaButti K."/>
            <person name="Lindquist E.A."/>
            <person name="Lipzen A."/>
            <person name="Lundell T."/>
            <person name="Morin E."/>
            <person name="Murat C."/>
            <person name="Riley R."/>
            <person name="Ohm R."/>
            <person name="Sun H."/>
            <person name="Tunlid A."/>
            <person name="Henrissat B."/>
            <person name="Grigoriev I.V."/>
            <person name="Hibbett D.S."/>
            <person name="Martin F."/>
        </authorList>
    </citation>
    <scope>NUCLEOTIDE SEQUENCE [LARGE SCALE GENOMIC DNA]</scope>
    <source>
        <strain evidence="2">h7</strain>
    </source>
</reference>
<evidence type="ECO:0000313" key="1">
    <source>
        <dbReference type="EMBL" id="KIM36907.1"/>
    </source>
</evidence>
<reference evidence="1 2" key="1">
    <citation type="submission" date="2014-04" db="EMBL/GenBank/DDBJ databases">
        <authorList>
            <consortium name="DOE Joint Genome Institute"/>
            <person name="Kuo A."/>
            <person name="Gay G."/>
            <person name="Dore J."/>
            <person name="Kohler A."/>
            <person name="Nagy L.G."/>
            <person name="Floudas D."/>
            <person name="Copeland A."/>
            <person name="Barry K.W."/>
            <person name="Cichocki N."/>
            <person name="Veneault-Fourrey C."/>
            <person name="LaButti K."/>
            <person name="Lindquist E.A."/>
            <person name="Lipzen A."/>
            <person name="Lundell T."/>
            <person name="Morin E."/>
            <person name="Murat C."/>
            <person name="Sun H."/>
            <person name="Tunlid A."/>
            <person name="Henrissat B."/>
            <person name="Grigoriev I.V."/>
            <person name="Hibbett D.S."/>
            <person name="Martin F."/>
            <person name="Nordberg H.P."/>
            <person name="Cantor M.N."/>
            <person name="Hua S.X."/>
        </authorList>
    </citation>
    <scope>NUCLEOTIDE SEQUENCE [LARGE SCALE GENOMIC DNA]</scope>
    <source>
        <strain evidence="2">h7</strain>
    </source>
</reference>
<sequence>MRRYFNTNNTPSDEDIEQLQLFRNRASKKILDLNAEQIELERSILTMCGRIAEVRCLVTKKEFSLDLCHLILSPLRRLPSEILGEIFLACRDAALQDPHTVLRKQPPSVLSQVCRSWRHVAINLPRLWDTFRVDYKPTTTFCPPEPSDYRVSLSRVIDIWSHRSKTLPMNISIYSNHQFSGSRPIHPSIVASLRNLSKRIRKLEIYTGLKSVLDPIFSLPEDEFPALESLQISATEFGIWNSPIIAFGVSPKLRKISLNIRPSHPFRIFLPWPQITHLDMLSAKDPMDLWTWGIMIRSLLYLVEGRVRLTLQARVQDPFRDSLPLVNESTELTLPALNSLTIEFAHRPGSVHVQPFIPPSVRIPALRHFHFSSVPHSMKWSPVFNEMLNPQILGQLESLTLFQVRMGPHRLLHLLRMTPFLEDLKFKDTEWILHDYIYFLDTLSIKGSDANPGESNTTFIAARLRMIGLWVESMSGQLLHSYASLIMARGLQDPENAVHQSAEDFRVLLMLDKNHPELIHEIAPLLVMSGPRGQKLVDVELVEV</sequence>